<sequence>FRKLLKALFVDEAHVIAEWAKKFREAYGFLGRLRSFTGQDIPFVCLSATVNTATFSMIWKTLGYGLRPFFGMDLGVSRRTLSYIVARM</sequence>
<dbReference type="InterPro" id="IPR027417">
    <property type="entry name" value="P-loop_NTPase"/>
</dbReference>
<dbReference type="eggNOG" id="ENOG502RD26">
    <property type="taxonomic scope" value="Eukaryota"/>
</dbReference>
<feature type="domain" description="Helicase ATP-binding" evidence="1">
    <location>
        <begin position="1"/>
        <end position="68"/>
    </location>
</feature>
<dbReference type="InterPro" id="IPR014001">
    <property type="entry name" value="Helicase_ATP-bd"/>
</dbReference>
<feature type="non-terminal residue" evidence="2">
    <location>
        <position position="1"/>
    </location>
</feature>
<dbReference type="PROSITE" id="PS51192">
    <property type="entry name" value="HELICASE_ATP_BIND_1"/>
    <property type="match status" value="1"/>
</dbReference>
<dbReference type="OrthoDB" id="2499463at2759"/>
<reference evidence="3" key="1">
    <citation type="journal article" date="2012" name="Science">
        <title>The Paleozoic origin of enzymatic lignin decomposition reconstructed from 31 fungal genomes.</title>
        <authorList>
            <person name="Floudas D."/>
            <person name="Binder M."/>
            <person name="Riley R."/>
            <person name="Barry K."/>
            <person name="Blanchette R.A."/>
            <person name="Henrissat B."/>
            <person name="Martinez A.T."/>
            <person name="Otillar R."/>
            <person name="Spatafora J.W."/>
            <person name="Yadav J.S."/>
            <person name="Aerts A."/>
            <person name="Benoit I."/>
            <person name="Boyd A."/>
            <person name="Carlson A."/>
            <person name="Copeland A."/>
            <person name="Coutinho P.M."/>
            <person name="de Vries R.P."/>
            <person name="Ferreira P."/>
            <person name="Findley K."/>
            <person name="Foster B."/>
            <person name="Gaskell J."/>
            <person name="Glotzer D."/>
            <person name="Gorecki P."/>
            <person name="Heitman J."/>
            <person name="Hesse C."/>
            <person name="Hori C."/>
            <person name="Igarashi K."/>
            <person name="Jurgens J.A."/>
            <person name="Kallen N."/>
            <person name="Kersten P."/>
            <person name="Kohler A."/>
            <person name="Kuees U."/>
            <person name="Kumar T.K.A."/>
            <person name="Kuo A."/>
            <person name="LaButti K."/>
            <person name="Larrondo L.F."/>
            <person name="Lindquist E."/>
            <person name="Ling A."/>
            <person name="Lombard V."/>
            <person name="Lucas S."/>
            <person name="Lundell T."/>
            <person name="Martin R."/>
            <person name="McLaughlin D.J."/>
            <person name="Morgenstern I."/>
            <person name="Morin E."/>
            <person name="Murat C."/>
            <person name="Nagy L.G."/>
            <person name="Nolan M."/>
            <person name="Ohm R.A."/>
            <person name="Patyshakuliyeva A."/>
            <person name="Rokas A."/>
            <person name="Ruiz-Duenas F.J."/>
            <person name="Sabat G."/>
            <person name="Salamov A."/>
            <person name="Samejima M."/>
            <person name="Schmutz J."/>
            <person name="Slot J.C."/>
            <person name="St John F."/>
            <person name="Stenlid J."/>
            <person name="Sun H."/>
            <person name="Sun S."/>
            <person name="Syed K."/>
            <person name="Tsang A."/>
            <person name="Wiebenga A."/>
            <person name="Young D."/>
            <person name="Pisabarro A."/>
            <person name="Eastwood D.C."/>
            <person name="Martin F."/>
            <person name="Cullen D."/>
            <person name="Grigoriev I.V."/>
            <person name="Hibbett D.S."/>
        </authorList>
    </citation>
    <scope>NUCLEOTIDE SEQUENCE [LARGE SCALE GENOMIC DNA]</scope>
    <source>
        <strain evidence="3">TFB10046</strain>
    </source>
</reference>
<evidence type="ECO:0000259" key="1">
    <source>
        <dbReference type="PROSITE" id="PS51192"/>
    </source>
</evidence>
<dbReference type="Gene3D" id="3.40.50.300">
    <property type="entry name" value="P-loop containing nucleotide triphosphate hydrolases"/>
    <property type="match status" value="1"/>
</dbReference>
<feature type="non-terminal residue" evidence="2">
    <location>
        <position position="88"/>
    </location>
</feature>
<dbReference type="OMA" id="IAQWSET"/>
<accession>J0WP38</accession>
<dbReference type="KEGG" id="adl:AURDEDRAFT_21331"/>
<dbReference type="AlphaFoldDB" id="J0WP38"/>
<protein>
    <recommendedName>
        <fullName evidence="1">Helicase ATP-binding domain-containing protein</fullName>
    </recommendedName>
</protein>
<proteinExistence type="predicted"/>
<dbReference type="SUPFAM" id="SSF52540">
    <property type="entry name" value="P-loop containing nucleoside triphosphate hydrolases"/>
    <property type="match status" value="1"/>
</dbReference>
<dbReference type="EMBL" id="JH688144">
    <property type="protein sequence ID" value="EJD33627.1"/>
    <property type="molecule type" value="Genomic_DNA"/>
</dbReference>
<keyword evidence="3" id="KW-1185">Reference proteome</keyword>
<evidence type="ECO:0000313" key="3">
    <source>
        <dbReference type="Proteomes" id="UP000006514"/>
    </source>
</evidence>
<evidence type="ECO:0000313" key="2">
    <source>
        <dbReference type="EMBL" id="EJD33627.1"/>
    </source>
</evidence>
<dbReference type="Proteomes" id="UP000006514">
    <property type="component" value="Unassembled WGS sequence"/>
</dbReference>
<gene>
    <name evidence="2" type="ORF">AURDEDRAFT_21331</name>
</gene>
<name>J0WP38_AURST</name>
<organism evidence="2 3">
    <name type="scientific">Auricularia subglabra (strain TFB-10046 / SS5)</name>
    <name type="common">White-rot fungus</name>
    <name type="synonym">Auricularia delicata (strain TFB10046)</name>
    <dbReference type="NCBI Taxonomy" id="717982"/>
    <lineage>
        <taxon>Eukaryota</taxon>
        <taxon>Fungi</taxon>
        <taxon>Dikarya</taxon>
        <taxon>Basidiomycota</taxon>
        <taxon>Agaricomycotina</taxon>
        <taxon>Agaricomycetes</taxon>
        <taxon>Auriculariales</taxon>
        <taxon>Auriculariaceae</taxon>
        <taxon>Auricularia</taxon>
    </lineage>
</organism>
<dbReference type="InParanoid" id="J0WP38"/>